<keyword evidence="5 9" id="KW-0812">Transmembrane</keyword>
<dbReference type="KEGG" id="lfa:LFA_2545"/>
<keyword evidence="7 9" id="KW-0472">Membrane</keyword>
<dbReference type="Proteomes" id="UP000032430">
    <property type="component" value="Chromosome I"/>
</dbReference>
<dbReference type="GO" id="GO:0032153">
    <property type="term" value="C:cell division site"/>
    <property type="evidence" value="ECO:0007669"/>
    <property type="project" value="UniProtKB-UniRule"/>
</dbReference>
<dbReference type="InterPro" id="IPR034746">
    <property type="entry name" value="POTRA"/>
</dbReference>
<dbReference type="InterPro" id="IPR026579">
    <property type="entry name" value="FtsQ"/>
</dbReference>
<dbReference type="Pfam" id="PF08478">
    <property type="entry name" value="POTRA_1"/>
    <property type="match status" value="1"/>
</dbReference>
<dbReference type="HAMAP" id="MF_00911">
    <property type="entry name" value="FtsQ_subfam"/>
    <property type="match status" value="1"/>
</dbReference>
<dbReference type="InterPro" id="IPR005548">
    <property type="entry name" value="Cell_div_FtsQ/DivIB_C"/>
</dbReference>
<evidence type="ECO:0000256" key="7">
    <source>
        <dbReference type="ARBA" id="ARBA00023136"/>
    </source>
</evidence>
<keyword evidence="8 9" id="KW-0131">Cell cycle</keyword>
<evidence type="ECO:0000256" key="2">
    <source>
        <dbReference type="ARBA" id="ARBA00022475"/>
    </source>
</evidence>
<evidence type="ECO:0000313" key="11">
    <source>
        <dbReference type="EMBL" id="CEG57917.1"/>
    </source>
</evidence>
<keyword evidence="12" id="KW-1185">Reference proteome</keyword>
<dbReference type="OrthoDB" id="9790370at2"/>
<name>A0A098G637_9GAMM</name>
<keyword evidence="6 9" id="KW-1133">Transmembrane helix</keyword>
<evidence type="ECO:0000256" key="8">
    <source>
        <dbReference type="ARBA" id="ARBA00023306"/>
    </source>
</evidence>
<feature type="transmembrane region" description="Helical" evidence="9">
    <location>
        <begin position="29"/>
        <end position="50"/>
    </location>
</feature>
<evidence type="ECO:0000259" key="10">
    <source>
        <dbReference type="PROSITE" id="PS51779"/>
    </source>
</evidence>
<evidence type="ECO:0000256" key="6">
    <source>
        <dbReference type="ARBA" id="ARBA00022989"/>
    </source>
</evidence>
<dbReference type="GO" id="GO:0043093">
    <property type="term" value="P:FtsZ-dependent cytokinesis"/>
    <property type="evidence" value="ECO:0007669"/>
    <property type="project" value="UniProtKB-UniRule"/>
</dbReference>
<proteinExistence type="inferred from homology"/>
<dbReference type="AlphaFoldDB" id="A0A098G637"/>
<feature type="domain" description="POTRA" evidence="10">
    <location>
        <begin position="56"/>
        <end position="125"/>
    </location>
</feature>
<dbReference type="STRING" id="1212491.LFA_2545"/>
<evidence type="ECO:0000256" key="4">
    <source>
        <dbReference type="ARBA" id="ARBA00022618"/>
    </source>
</evidence>
<comment type="function">
    <text evidence="9">Essential cell division protein. May link together the upstream cell division proteins, which are predominantly cytoplasmic, with the downstream cell division proteins, which are predominantly periplasmic. May control correct divisome assembly.</text>
</comment>
<evidence type="ECO:0000256" key="3">
    <source>
        <dbReference type="ARBA" id="ARBA00022519"/>
    </source>
</evidence>
<gene>
    <name evidence="9 11" type="primary">ftsQ</name>
    <name evidence="11" type="ORF">LFA_2545</name>
</gene>
<dbReference type="PANTHER" id="PTHR35851:SF1">
    <property type="entry name" value="CELL DIVISION PROTEIN FTSQ"/>
    <property type="match status" value="1"/>
</dbReference>
<keyword evidence="2 9" id="KW-1003">Cell membrane</keyword>
<organism evidence="11 12">
    <name type="scientific">Legionella fallonii LLAP-10</name>
    <dbReference type="NCBI Taxonomy" id="1212491"/>
    <lineage>
        <taxon>Bacteria</taxon>
        <taxon>Pseudomonadati</taxon>
        <taxon>Pseudomonadota</taxon>
        <taxon>Gammaproteobacteria</taxon>
        <taxon>Legionellales</taxon>
        <taxon>Legionellaceae</taxon>
        <taxon>Legionella</taxon>
    </lineage>
</organism>
<keyword evidence="4 9" id="KW-0132">Cell division</keyword>
<dbReference type="HOGENOM" id="CLU_064041_1_1_6"/>
<comment type="similarity">
    <text evidence="9">Belongs to the FtsQ/DivIB family. FtsQ subfamily.</text>
</comment>
<sequence length="256" mass="29058">MSSTTSDRLSVNERIRKAKKNNSSLRYNGLLLLLIMSAIVLAGRLGYLYVSDAERFPITTIKVAASYQHLTHKELETVLTKYVNSSFFALPVTQLQNELNSLMWIDTAYVERVWPDTLKIKLVEKVPVAIWDDSLMTEDGRLFNQGTVPADLNVPRLKGPASQQLEVLQVYEKLSKILSAYGLKSSGLYLRDNQAWVLILGNDIKIYLGKKELEARLERFCKAYPAVFAEKADQLASVDLRYPRGMAVQWKQQVGR</sequence>
<evidence type="ECO:0000313" key="12">
    <source>
        <dbReference type="Proteomes" id="UP000032430"/>
    </source>
</evidence>
<protein>
    <recommendedName>
        <fullName evidence="9">Cell division protein FtsQ</fullName>
    </recommendedName>
</protein>
<keyword evidence="3 9" id="KW-0997">Cell inner membrane</keyword>
<reference evidence="12" key="1">
    <citation type="submission" date="2014-09" db="EMBL/GenBank/DDBJ databases">
        <authorList>
            <person name="Gomez-Valero L."/>
        </authorList>
    </citation>
    <scope>NUCLEOTIDE SEQUENCE [LARGE SCALE GENOMIC DNA]</scope>
    <source>
        <strain evidence="12">ATCC700992</strain>
    </source>
</reference>
<evidence type="ECO:0000256" key="5">
    <source>
        <dbReference type="ARBA" id="ARBA00022692"/>
    </source>
</evidence>
<dbReference type="GO" id="GO:0005886">
    <property type="term" value="C:plasma membrane"/>
    <property type="evidence" value="ECO:0007669"/>
    <property type="project" value="UniProtKB-SubCell"/>
</dbReference>
<dbReference type="GO" id="GO:0090529">
    <property type="term" value="P:cell septum assembly"/>
    <property type="evidence" value="ECO:0007669"/>
    <property type="project" value="InterPro"/>
</dbReference>
<comment type="subunit">
    <text evidence="9">Part of a complex composed of FtsB, FtsL and FtsQ.</text>
</comment>
<dbReference type="InterPro" id="IPR013685">
    <property type="entry name" value="POTRA_FtsQ_type"/>
</dbReference>
<evidence type="ECO:0000256" key="1">
    <source>
        <dbReference type="ARBA" id="ARBA00004370"/>
    </source>
</evidence>
<dbReference type="PANTHER" id="PTHR35851">
    <property type="entry name" value="CELL DIVISION PROTEIN FTSQ"/>
    <property type="match status" value="1"/>
</dbReference>
<dbReference type="Pfam" id="PF03799">
    <property type="entry name" value="FtsQ_DivIB_C"/>
    <property type="match status" value="1"/>
</dbReference>
<dbReference type="Gene3D" id="3.10.20.310">
    <property type="entry name" value="membrane protein fhac"/>
    <property type="match status" value="1"/>
</dbReference>
<dbReference type="EMBL" id="LN614827">
    <property type="protein sequence ID" value="CEG57917.1"/>
    <property type="molecule type" value="Genomic_DNA"/>
</dbReference>
<dbReference type="InterPro" id="IPR045335">
    <property type="entry name" value="FtsQ_C_sf"/>
</dbReference>
<comment type="subcellular location">
    <subcellularLocation>
        <location evidence="9">Cell inner membrane</location>
        <topology evidence="9">Single-pass type II membrane protein</topology>
    </subcellularLocation>
    <subcellularLocation>
        <location evidence="1">Membrane</location>
    </subcellularLocation>
    <text evidence="9">Localizes to the division septum.</text>
</comment>
<dbReference type="Gene3D" id="3.40.50.11690">
    <property type="entry name" value="Cell division protein FtsQ/DivIB"/>
    <property type="match status" value="1"/>
</dbReference>
<dbReference type="PROSITE" id="PS51779">
    <property type="entry name" value="POTRA"/>
    <property type="match status" value="1"/>
</dbReference>
<accession>A0A098G637</accession>
<evidence type="ECO:0000256" key="9">
    <source>
        <dbReference type="HAMAP-Rule" id="MF_00911"/>
    </source>
</evidence>